<dbReference type="OrthoDB" id="1975037at2"/>
<keyword evidence="2" id="KW-0238">DNA-binding</keyword>
<evidence type="ECO:0000256" key="4">
    <source>
        <dbReference type="SAM" id="Phobius"/>
    </source>
</evidence>
<feature type="transmembrane region" description="Helical" evidence="4">
    <location>
        <begin position="12"/>
        <end position="37"/>
    </location>
</feature>
<dbReference type="Gene3D" id="1.10.10.60">
    <property type="entry name" value="Homeodomain-like"/>
    <property type="match status" value="2"/>
</dbReference>
<sequence length="749" mass="85767">MIKLNRVKSRLLMKYIISYLLIFLVPFMIMSTIIYYYSVSSLREEIEKSTINKLQQVESITNERMKELETLAARISYDPRLTPYMISQNYYGGLAIEELNKYAANSSIIEDVFVYYYGDDRIYSTSGSFSIKTLLDKYGFNQWGVENFVQDLHTKNPLIKPISVSNEKHSEMISYIFPIKPKNPNPYGAVMYLIEESEITGLIQNIFGKFKGNSYILSEDNKVIASTINDQSTNIKNFNSLPINNNGIDNVEINGRDYSLASVKSELSGWTFITLMNTDQFFEELADAKLLIMLILFVLLLIGFILAILLGRKQYKPIQNLFEITNKNDKSNSGVNGINELETIHKAITNVFKNHQTLNETVYKQKPFARDQLLVRLLKGDLKDNDEIDSLLHSLTIKMEDGHYFVAIVYFEKGTFIEDNMDEREEVFELLSTISVDDVTLYGVDLLYNDAIALVVSMDPVTNNADKQRLMLISQIQHYIQAAASIDPTIGVGRLYNEKNMINRSYIEALAATEYKFIYPKGSIIYFEAISSQPAQELGYPKDEQIKLVQSLKQGDQIVATETLSNIFVTLKTKDLTIQVLKCICFDIINSIVKAASELGLTQQIHNFNGIVDFSSVEHLHKQLDTVVISICEKVDAKKESHNDKLRNDILDYIKLNYKLYDLSLEKIAMEFQLSISYLSRFIKEQTGGTFTQYVQDFRMEEVKKQLKETDLPVKKIVTQVGYKDVANFTRKFKGIVGVTPGQYRKLNK</sequence>
<dbReference type="SMART" id="SM00342">
    <property type="entry name" value="HTH_ARAC"/>
    <property type="match status" value="1"/>
</dbReference>
<dbReference type="InterPro" id="IPR009057">
    <property type="entry name" value="Homeodomain-like_sf"/>
</dbReference>
<reference evidence="6 7" key="1">
    <citation type="journal article" date="2003" name="Int. J. Syst. Evol. Microbiol.">
        <title>Virgibacillus carmonensis sp. nov., Virgibacillus necropolis sp. nov. and Virgibacillus picturae sp. nov., three novel species isolated from deteriorated mural paintings, transfer of the species of the genus salibacillus to Virgibacillus, as Virgibacillus marismortui comb. nov. and Virgibacillus salexigens comb. nov., and emended description of the genus Virgibacillus.</title>
        <authorList>
            <person name="Heyrman J."/>
            <person name="Logan N.A."/>
            <person name="Busse H.J."/>
            <person name="Balcaen A."/>
            <person name="Lebbe L."/>
            <person name="Rodriguez-Diaz M."/>
            <person name="Swings J."/>
            <person name="De Vos P."/>
        </authorList>
    </citation>
    <scope>NUCLEOTIDE SEQUENCE [LARGE SCALE GENOMIC DNA]</scope>
    <source>
        <strain evidence="6 7">LMG 19488</strain>
    </source>
</reference>
<dbReference type="Gene3D" id="3.30.450.20">
    <property type="entry name" value="PAS domain"/>
    <property type="match status" value="2"/>
</dbReference>
<keyword evidence="4" id="KW-0472">Membrane</keyword>
<evidence type="ECO:0000256" key="3">
    <source>
        <dbReference type="ARBA" id="ARBA00023163"/>
    </source>
</evidence>
<protein>
    <submittedName>
        <fullName evidence="6">AraC family transcriptional regulator</fullName>
    </submittedName>
</protein>
<dbReference type="PANTHER" id="PTHR43280">
    <property type="entry name" value="ARAC-FAMILY TRANSCRIPTIONAL REGULATOR"/>
    <property type="match status" value="1"/>
</dbReference>
<dbReference type="InterPro" id="IPR018060">
    <property type="entry name" value="HTH_AraC"/>
</dbReference>
<dbReference type="SUPFAM" id="SSF46689">
    <property type="entry name" value="Homeodomain-like"/>
    <property type="match status" value="1"/>
</dbReference>
<dbReference type="GO" id="GO:0043565">
    <property type="term" value="F:sequence-specific DNA binding"/>
    <property type="evidence" value="ECO:0007669"/>
    <property type="project" value="InterPro"/>
</dbReference>
<keyword evidence="4" id="KW-0812">Transmembrane</keyword>
<dbReference type="Proteomes" id="UP000204391">
    <property type="component" value="Chromosome"/>
</dbReference>
<evidence type="ECO:0000256" key="1">
    <source>
        <dbReference type="ARBA" id="ARBA00023015"/>
    </source>
</evidence>
<dbReference type="PANTHER" id="PTHR43280:SF2">
    <property type="entry name" value="HTH-TYPE TRANSCRIPTIONAL REGULATOR EXSA"/>
    <property type="match status" value="1"/>
</dbReference>
<keyword evidence="1" id="KW-0805">Transcription regulation</keyword>
<keyword evidence="3" id="KW-0804">Transcription</keyword>
<gene>
    <name evidence="6" type="ORF">CFK40_03685</name>
</gene>
<dbReference type="KEGG" id="vne:CFK40_03685"/>
<evidence type="ECO:0000313" key="7">
    <source>
        <dbReference type="Proteomes" id="UP000204391"/>
    </source>
</evidence>
<organism evidence="6 7">
    <name type="scientific">Virgibacillus necropolis</name>
    <dbReference type="NCBI Taxonomy" id="163877"/>
    <lineage>
        <taxon>Bacteria</taxon>
        <taxon>Bacillati</taxon>
        <taxon>Bacillota</taxon>
        <taxon>Bacilli</taxon>
        <taxon>Bacillales</taxon>
        <taxon>Bacillaceae</taxon>
        <taxon>Virgibacillus</taxon>
    </lineage>
</organism>
<proteinExistence type="predicted"/>
<dbReference type="PROSITE" id="PS01124">
    <property type="entry name" value="HTH_ARAC_FAMILY_2"/>
    <property type="match status" value="1"/>
</dbReference>
<feature type="transmembrane region" description="Helical" evidence="4">
    <location>
        <begin position="290"/>
        <end position="310"/>
    </location>
</feature>
<dbReference type="RefSeq" id="WP_089530741.1">
    <property type="nucleotide sequence ID" value="NZ_CP022437.1"/>
</dbReference>
<accession>A0A221M968</accession>
<evidence type="ECO:0000313" key="6">
    <source>
        <dbReference type="EMBL" id="ASN04171.1"/>
    </source>
</evidence>
<keyword evidence="7" id="KW-1185">Reference proteome</keyword>
<evidence type="ECO:0000259" key="5">
    <source>
        <dbReference type="PROSITE" id="PS01124"/>
    </source>
</evidence>
<feature type="domain" description="HTH araC/xylS-type" evidence="5">
    <location>
        <begin position="648"/>
        <end position="747"/>
    </location>
</feature>
<name>A0A221M968_9BACI</name>
<dbReference type="AlphaFoldDB" id="A0A221M968"/>
<dbReference type="EMBL" id="CP022437">
    <property type="protein sequence ID" value="ASN04171.1"/>
    <property type="molecule type" value="Genomic_DNA"/>
</dbReference>
<evidence type="ECO:0000256" key="2">
    <source>
        <dbReference type="ARBA" id="ARBA00023125"/>
    </source>
</evidence>
<dbReference type="GO" id="GO:0003700">
    <property type="term" value="F:DNA-binding transcription factor activity"/>
    <property type="evidence" value="ECO:0007669"/>
    <property type="project" value="InterPro"/>
</dbReference>
<keyword evidence="4" id="KW-1133">Transmembrane helix</keyword>
<dbReference type="Pfam" id="PF12833">
    <property type="entry name" value="HTH_18"/>
    <property type="match status" value="1"/>
</dbReference>